<sequence>MATKPTARGSGLDALRQAGSLKCVFPRPVADGIDAVLVNTAGGITGGDRFDVTATAGPGTTLTLTTQAAERAYQASPGQQGQLQTRLTVKAGARLHWLPQETLLFQGCDLNRRLTADLAPDARLLLCEPVIFGRAAMGEVLTAARFCDRIEVRQDGTPLYLDAMTLSGDIAGHLSRAAIAGGAGAMASLVYVAPDAEARLTALRKLLPSSGGVSQPGPNHLVMRLLAPDGYALRKHLIPILTTLSRSALPRCWMI</sequence>
<proteinExistence type="inferred from homology"/>
<comment type="function">
    <text evidence="3">Required for maturation of urease via the functional incorporation of the urease nickel metallocenter.</text>
</comment>
<dbReference type="RefSeq" id="WP_366192727.1">
    <property type="nucleotide sequence ID" value="NZ_JBFBVU010000009.1"/>
</dbReference>
<keyword evidence="3" id="KW-0963">Cytoplasm</keyword>
<dbReference type="InterPro" id="IPR002669">
    <property type="entry name" value="UreD"/>
</dbReference>
<accession>A0ABV3L5X4</accession>
<name>A0ABV3L5X4_9RHOB</name>
<organism evidence="4 5">
    <name type="scientific">Meridianimarinicoccus marinus</name>
    <dbReference type="NCBI Taxonomy" id="3231483"/>
    <lineage>
        <taxon>Bacteria</taxon>
        <taxon>Pseudomonadati</taxon>
        <taxon>Pseudomonadota</taxon>
        <taxon>Alphaproteobacteria</taxon>
        <taxon>Rhodobacterales</taxon>
        <taxon>Paracoccaceae</taxon>
        <taxon>Meridianimarinicoccus</taxon>
    </lineage>
</organism>
<dbReference type="Proteomes" id="UP001553161">
    <property type="component" value="Unassembled WGS sequence"/>
</dbReference>
<dbReference type="HAMAP" id="MF_01384">
    <property type="entry name" value="UreD"/>
    <property type="match status" value="1"/>
</dbReference>
<dbReference type="Pfam" id="PF01774">
    <property type="entry name" value="UreD"/>
    <property type="match status" value="1"/>
</dbReference>
<comment type="caution">
    <text evidence="4">The sequence shown here is derived from an EMBL/GenBank/DDBJ whole genome shotgun (WGS) entry which is preliminary data.</text>
</comment>
<evidence type="ECO:0000313" key="4">
    <source>
        <dbReference type="EMBL" id="MEV8466936.1"/>
    </source>
</evidence>
<evidence type="ECO:0000256" key="1">
    <source>
        <dbReference type="ARBA" id="ARBA00007177"/>
    </source>
</evidence>
<comment type="subunit">
    <text evidence="3">UreD, UreF and UreG form a complex that acts as a GTP-hydrolysis-dependent molecular chaperone, activating the urease apoprotein by helping to assemble the nickel containing metallocenter of UreC. The UreE protein probably delivers the nickel.</text>
</comment>
<evidence type="ECO:0000313" key="5">
    <source>
        <dbReference type="Proteomes" id="UP001553161"/>
    </source>
</evidence>
<dbReference type="PANTHER" id="PTHR33643">
    <property type="entry name" value="UREASE ACCESSORY PROTEIN D"/>
    <property type="match status" value="1"/>
</dbReference>
<evidence type="ECO:0000256" key="2">
    <source>
        <dbReference type="ARBA" id="ARBA00023186"/>
    </source>
</evidence>
<gene>
    <name evidence="3" type="primary">ureD</name>
    <name evidence="4" type="ORF">AB0T83_09115</name>
</gene>
<evidence type="ECO:0000256" key="3">
    <source>
        <dbReference type="HAMAP-Rule" id="MF_01384"/>
    </source>
</evidence>
<keyword evidence="3" id="KW-0996">Nickel insertion</keyword>
<comment type="similarity">
    <text evidence="1 3">Belongs to the UreD family.</text>
</comment>
<keyword evidence="2 3" id="KW-0143">Chaperone</keyword>
<comment type="subcellular location">
    <subcellularLocation>
        <location evidence="3">Cytoplasm</location>
    </subcellularLocation>
</comment>
<keyword evidence="5" id="KW-1185">Reference proteome</keyword>
<dbReference type="EMBL" id="JBFBVU010000009">
    <property type="protein sequence ID" value="MEV8466936.1"/>
    <property type="molecule type" value="Genomic_DNA"/>
</dbReference>
<protein>
    <recommendedName>
        <fullName evidence="3">Urease accessory protein UreD</fullName>
    </recommendedName>
</protein>
<reference evidence="4 5" key="1">
    <citation type="submission" date="2024-07" db="EMBL/GenBank/DDBJ databases">
        <authorList>
            <person name="Kang M."/>
        </authorList>
    </citation>
    <scope>NUCLEOTIDE SEQUENCE [LARGE SCALE GENOMIC DNA]</scope>
    <source>
        <strain evidence="4 5">DFM31</strain>
    </source>
</reference>
<dbReference type="PANTHER" id="PTHR33643:SF1">
    <property type="entry name" value="UREASE ACCESSORY PROTEIN D"/>
    <property type="match status" value="1"/>
</dbReference>